<dbReference type="InterPro" id="IPR026412">
    <property type="entry name" value="rSAM_Cxxx_rpt"/>
</dbReference>
<dbReference type="SFLD" id="SFLDS00029">
    <property type="entry name" value="Radical_SAM"/>
    <property type="match status" value="1"/>
</dbReference>
<keyword evidence="6" id="KW-0411">Iron-sulfur</keyword>
<dbReference type="GO" id="GO:0016491">
    <property type="term" value="F:oxidoreductase activity"/>
    <property type="evidence" value="ECO:0007669"/>
    <property type="project" value="InterPro"/>
</dbReference>
<dbReference type="Gene3D" id="3.20.20.70">
    <property type="entry name" value="Aldolase class I"/>
    <property type="match status" value="1"/>
</dbReference>
<evidence type="ECO:0000256" key="4">
    <source>
        <dbReference type="ARBA" id="ARBA00022723"/>
    </source>
</evidence>
<dbReference type="PROSITE" id="PS01305">
    <property type="entry name" value="MOAA_NIFB_PQQE"/>
    <property type="match status" value="1"/>
</dbReference>
<sequence length="744" mass="86106">MNNNIIKMGQYPVLWNHGRAKEITFCVTEDCNLRCKYCYMTGKNKTNKMTFEIAQRAVDYILKNRDFFNEDAVIWSFIGGEPLLEIDLIDKICDYIKQQMFICEHPWFDQYRFNFSTNGLLYNTEKVQNYISKNQEHLSMGISIDGNKVKHDLQRVRVDGSGSYDDVVKNIKLWQNQLPGNYTKATFTHEDLPFVKDSIINLWNLGIDNVSANVVFENVWHEGDEIIFEKQLIELADYILEKNLWNDYSVRFFSPYIGFPLTKEDLKKNFCGTGKMLAISCKGNFLPCVRFLDISLNNKKGYTIGDVYNGINLDRLRPFLALSLESQSTQECINCDVATGCSWCTGFNYDSADSDTIYQRRTYNCKMHKANIRANKYFWKEFSKITGTASPRDKYLLSRIDLNKYLQFIMHDEVIPHCSYRNWKKTKNHMSDEILSSGLEFANKNGFIPFFLGVLRIPVYPEYAVPHNLPSNLNPSEYYLLSDRFISNYNNIIIYDNKIENKDITYSSNCILLIDVDNINKISDFITDLAESKERINLVLENIEQWTDGHIFMYKNELNKVVKLVADSSNKNKLIEINVLTDILNSKEMNNCDAGNNTFSLAPNGKFYICPAFYFDNPNNYVGTLESGIQVKNNQLLELERAPICLACDVYHCKRCKFLNKKLTSEYNTPPKIQCIISHIEREKARELQLLVNANNVVYNNNLKVRIPVYPDSESGNIRTPFRKHPDSDSGGIRTPLVGCLILQ</sequence>
<feature type="domain" description="Radical SAM core" evidence="7">
    <location>
        <begin position="27"/>
        <end position="179"/>
    </location>
</feature>
<keyword evidence="5" id="KW-0408">Iron</keyword>
<evidence type="ECO:0000256" key="3">
    <source>
        <dbReference type="ARBA" id="ARBA00022691"/>
    </source>
</evidence>
<dbReference type="InterPro" id="IPR058240">
    <property type="entry name" value="rSAM_sf"/>
</dbReference>
<gene>
    <name evidence="8" type="ORF">L7E55_17215</name>
</gene>
<dbReference type="SFLD" id="SFLDG01384">
    <property type="entry name" value="thioether_bond_formation_requi"/>
    <property type="match status" value="1"/>
</dbReference>
<dbReference type="CDD" id="cd01335">
    <property type="entry name" value="Radical_SAM"/>
    <property type="match status" value="1"/>
</dbReference>
<comment type="cofactor">
    <cofactor evidence="1">
        <name>[4Fe-4S] cluster</name>
        <dbReference type="ChEBI" id="CHEBI:49883"/>
    </cofactor>
</comment>
<dbReference type="InterPro" id="IPR013785">
    <property type="entry name" value="Aldolase_TIM"/>
</dbReference>
<dbReference type="Proteomes" id="UP001154312">
    <property type="component" value="Unassembled WGS sequence"/>
</dbReference>
<organism evidence="8 9">
    <name type="scientific">Pelotomaculum isophthalicicum JI</name>
    <dbReference type="NCBI Taxonomy" id="947010"/>
    <lineage>
        <taxon>Bacteria</taxon>
        <taxon>Bacillati</taxon>
        <taxon>Bacillota</taxon>
        <taxon>Clostridia</taxon>
        <taxon>Eubacteriales</taxon>
        <taxon>Desulfotomaculaceae</taxon>
        <taxon>Pelotomaculum</taxon>
    </lineage>
</organism>
<evidence type="ECO:0000256" key="2">
    <source>
        <dbReference type="ARBA" id="ARBA00022485"/>
    </source>
</evidence>
<accession>A0A9X4H0S7</accession>
<evidence type="ECO:0000256" key="6">
    <source>
        <dbReference type="ARBA" id="ARBA00023014"/>
    </source>
</evidence>
<comment type="caution">
    <text evidence="8">The sequence shown here is derived from an EMBL/GenBank/DDBJ whole genome shotgun (WGS) entry which is preliminary data.</text>
</comment>
<evidence type="ECO:0000313" key="8">
    <source>
        <dbReference type="EMBL" id="MDF9410055.1"/>
    </source>
</evidence>
<name>A0A9X4H0S7_9FIRM</name>
<keyword evidence="4" id="KW-0479">Metal-binding</keyword>
<reference evidence="8" key="1">
    <citation type="submission" date="2022-02" db="EMBL/GenBank/DDBJ databases">
        <authorList>
            <person name="Leng L."/>
        </authorList>
    </citation>
    <scope>NUCLEOTIDE SEQUENCE</scope>
    <source>
        <strain evidence="8">JI</strain>
    </source>
</reference>
<dbReference type="AlphaFoldDB" id="A0A9X4H0S7"/>
<dbReference type="Pfam" id="PF04055">
    <property type="entry name" value="Radical_SAM"/>
    <property type="match status" value="1"/>
</dbReference>
<protein>
    <submittedName>
        <fullName evidence="8">Radical SAM peptide maturase, CXXX-repeat target family</fullName>
    </submittedName>
</protein>
<evidence type="ECO:0000256" key="1">
    <source>
        <dbReference type="ARBA" id="ARBA00001966"/>
    </source>
</evidence>
<dbReference type="GO" id="GO:0051539">
    <property type="term" value="F:4 iron, 4 sulfur cluster binding"/>
    <property type="evidence" value="ECO:0007669"/>
    <property type="project" value="UniProtKB-KW"/>
</dbReference>
<dbReference type="NCBIfam" id="TIGR04115">
    <property type="entry name" value="rSAM_Cxxx_rpt"/>
    <property type="match status" value="1"/>
</dbReference>
<dbReference type="SFLD" id="SFLDG01386">
    <property type="entry name" value="main_SPASM_domain-containing"/>
    <property type="match status" value="1"/>
</dbReference>
<evidence type="ECO:0000313" key="9">
    <source>
        <dbReference type="Proteomes" id="UP001154312"/>
    </source>
</evidence>
<dbReference type="InterPro" id="IPR000385">
    <property type="entry name" value="MoaA_NifB_PqqE_Fe-S-bd_CS"/>
</dbReference>
<evidence type="ECO:0000259" key="7">
    <source>
        <dbReference type="Pfam" id="PF04055"/>
    </source>
</evidence>
<keyword evidence="9" id="KW-1185">Reference proteome</keyword>
<dbReference type="PANTHER" id="PTHR43273">
    <property type="entry name" value="ANAEROBIC SULFATASE-MATURATING ENZYME HOMOLOG ASLB-RELATED"/>
    <property type="match status" value="1"/>
</dbReference>
<dbReference type="RefSeq" id="WP_277445601.1">
    <property type="nucleotide sequence ID" value="NZ_JAKOAV010000065.1"/>
</dbReference>
<proteinExistence type="predicted"/>
<dbReference type="EMBL" id="JAKOAV010000065">
    <property type="protein sequence ID" value="MDF9410055.1"/>
    <property type="molecule type" value="Genomic_DNA"/>
</dbReference>
<evidence type="ECO:0000256" key="5">
    <source>
        <dbReference type="ARBA" id="ARBA00023004"/>
    </source>
</evidence>
<dbReference type="GO" id="GO:0046872">
    <property type="term" value="F:metal ion binding"/>
    <property type="evidence" value="ECO:0007669"/>
    <property type="project" value="UniProtKB-KW"/>
</dbReference>
<dbReference type="InterPro" id="IPR026401">
    <property type="entry name" value="CXXX_matur"/>
</dbReference>
<dbReference type="SFLD" id="SFLDG01067">
    <property type="entry name" value="SPASM/twitch_domain_containing"/>
    <property type="match status" value="1"/>
</dbReference>
<dbReference type="InterPro" id="IPR007197">
    <property type="entry name" value="rSAM"/>
</dbReference>
<dbReference type="SUPFAM" id="SSF102114">
    <property type="entry name" value="Radical SAM enzymes"/>
    <property type="match status" value="1"/>
</dbReference>
<dbReference type="PANTHER" id="PTHR43273:SF8">
    <property type="entry name" value="RADICAL SAM DOMAIN PROTEIN"/>
    <property type="match status" value="1"/>
</dbReference>
<dbReference type="NCBIfam" id="TIGR04119">
    <property type="entry name" value="CXXX_matur"/>
    <property type="match status" value="1"/>
</dbReference>
<keyword evidence="3" id="KW-0949">S-adenosyl-L-methionine</keyword>
<keyword evidence="2" id="KW-0004">4Fe-4S</keyword>
<dbReference type="InterPro" id="IPR023867">
    <property type="entry name" value="Sulphatase_maturase_rSAM"/>
</dbReference>